<keyword evidence="9" id="KW-0472">Membrane</keyword>
<accession>A0A6U4I093</accession>
<feature type="domain" description="WW" evidence="12">
    <location>
        <begin position="3"/>
        <end position="37"/>
    </location>
</feature>
<keyword evidence="4" id="KW-0328">Glycosyltransferase</keyword>
<name>A0A6U4I093_9STRA</name>
<dbReference type="PRINTS" id="PR02050">
    <property type="entry name" value="B14GALTRFASE"/>
</dbReference>
<dbReference type="InterPro" id="IPR003859">
    <property type="entry name" value="Galactosyl_T"/>
</dbReference>
<dbReference type="Gene3D" id="3.90.550.10">
    <property type="entry name" value="Spore Coat Polysaccharide Biosynthesis Protein SpsA, Chain A"/>
    <property type="match status" value="1"/>
</dbReference>
<reference evidence="14" key="1">
    <citation type="submission" date="2021-01" db="EMBL/GenBank/DDBJ databases">
        <authorList>
            <person name="Corre E."/>
            <person name="Pelletier E."/>
            <person name="Niang G."/>
            <person name="Scheremetjew M."/>
            <person name="Finn R."/>
            <person name="Kale V."/>
            <person name="Holt S."/>
            <person name="Cochrane G."/>
            <person name="Meng A."/>
            <person name="Brown T."/>
            <person name="Cohen L."/>
        </authorList>
    </citation>
    <scope>NUCLEOTIDE SEQUENCE</scope>
    <source>
        <strain evidence="14">CCMP2877</strain>
    </source>
</reference>
<dbReference type="Pfam" id="PF00397">
    <property type="entry name" value="WW"/>
    <property type="match status" value="1"/>
</dbReference>
<dbReference type="InterPro" id="IPR029044">
    <property type="entry name" value="Nucleotide-diphossugar_trans"/>
</dbReference>
<sequence length="319" mass="36226">MEPALPPGWVKALSSEHQRYYWFDTATGASQWMPPPPPDPDAAAEEPSRKRPRPSDGPPRVAVIVPFRDLHVAQKRAEHLRKFAPHMHAFLGGDASGHKVFIIEQSDDGLKFNRGKLLNIGFDIAAREGFDLFVFHDVDLLPHRALAPLYMRDPGEHPLHIAGLWDRYSDNPRYCGGIVNFSRAQFRRINGFPNFFWGWGGEDDEMYLRVEAVGMRFKRPAMPPDFPKDQAIIEDLEGMNIEAKMSFLRQHSDWKCMIKRELLAEHAASWRSNGLADLRYAVAARDDAHLGGACVKVTVELGLNDHEYSDYKANINVKD</sequence>
<dbReference type="PANTHER" id="PTHR19300:SF57">
    <property type="entry name" value="BETA-1,4-N-ACETYLGALACTOSAMINYLTRANSFERASE"/>
    <property type="match status" value="1"/>
</dbReference>
<dbReference type="InterPro" id="IPR036020">
    <property type="entry name" value="WW_dom_sf"/>
</dbReference>
<dbReference type="EMBL" id="HBGJ01031541">
    <property type="protein sequence ID" value="CAD9261602.1"/>
    <property type="molecule type" value="Transcribed_RNA"/>
</dbReference>
<evidence type="ECO:0000256" key="10">
    <source>
        <dbReference type="ARBA" id="ARBA00023180"/>
    </source>
</evidence>
<comment type="similarity">
    <text evidence="3">Belongs to the glycosyltransferase 7 family.</text>
</comment>
<dbReference type="GO" id="GO:0005975">
    <property type="term" value="P:carbohydrate metabolic process"/>
    <property type="evidence" value="ECO:0007669"/>
    <property type="project" value="InterPro"/>
</dbReference>
<evidence type="ECO:0000256" key="2">
    <source>
        <dbReference type="ARBA" id="ARBA00004922"/>
    </source>
</evidence>
<dbReference type="CDD" id="cd00201">
    <property type="entry name" value="WW"/>
    <property type="match status" value="1"/>
</dbReference>
<evidence type="ECO:0000256" key="1">
    <source>
        <dbReference type="ARBA" id="ARBA00004606"/>
    </source>
</evidence>
<evidence type="ECO:0000256" key="4">
    <source>
        <dbReference type="ARBA" id="ARBA00022676"/>
    </source>
</evidence>
<evidence type="ECO:0000313" key="13">
    <source>
        <dbReference type="EMBL" id="CAD9261602.1"/>
    </source>
</evidence>
<evidence type="ECO:0000256" key="9">
    <source>
        <dbReference type="ARBA" id="ARBA00023136"/>
    </source>
</evidence>
<evidence type="ECO:0000256" key="5">
    <source>
        <dbReference type="ARBA" id="ARBA00022679"/>
    </source>
</evidence>
<dbReference type="InterPro" id="IPR027995">
    <property type="entry name" value="Galactosyl_T_N"/>
</dbReference>
<feature type="region of interest" description="Disordered" evidence="11">
    <location>
        <begin position="30"/>
        <end position="59"/>
    </location>
</feature>
<dbReference type="Pfam" id="PF02709">
    <property type="entry name" value="Glyco_transf_7C"/>
    <property type="match status" value="1"/>
</dbReference>
<dbReference type="EMBL" id="HBGJ01031542">
    <property type="protein sequence ID" value="CAD9261603.1"/>
    <property type="molecule type" value="Transcribed_RNA"/>
</dbReference>
<gene>
    <name evidence="13" type="ORF">PPAR1163_LOCUS19982</name>
    <name evidence="14" type="ORF">PPAR1163_LOCUS19983</name>
</gene>
<proteinExistence type="inferred from homology"/>
<dbReference type="InterPro" id="IPR027791">
    <property type="entry name" value="Galactosyl_T_C"/>
</dbReference>
<dbReference type="Pfam" id="PF13733">
    <property type="entry name" value="Glyco_transf_7N"/>
    <property type="match status" value="1"/>
</dbReference>
<keyword evidence="10" id="KW-0325">Glycoprotein</keyword>
<keyword evidence="6" id="KW-0812">Transmembrane</keyword>
<dbReference type="SUPFAM" id="SSF53448">
    <property type="entry name" value="Nucleotide-diphospho-sugar transferases"/>
    <property type="match status" value="1"/>
</dbReference>
<dbReference type="SUPFAM" id="SSF51045">
    <property type="entry name" value="WW domain"/>
    <property type="match status" value="1"/>
</dbReference>
<comment type="pathway">
    <text evidence="2">Protein modification; protein glycosylation.</text>
</comment>
<keyword evidence="7" id="KW-0735">Signal-anchor</keyword>
<dbReference type="AlphaFoldDB" id="A0A6U4I093"/>
<evidence type="ECO:0000256" key="11">
    <source>
        <dbReference type="SAM" id="MobiDB-lite"/>
    </source>
</evidence>
<dbReference type="GO" id="GO:0008378">
    <property type="term" value="F:galactosyltransferase activity"/>
    <property type="evidence" value="ECO:0007669"/>
    <property type="project" value="TreeGrafter"/>
</dbReference>
<dbReference type="PROSITE" id="PS01159">
    <property type="entry name" value="WW_DOMAIN_1"/>
    <property type="match status" value="1"/>
</dbReference>
<protein>
    <recommendedName>
        <fullName evidence="12">WW domain-containing protein</fullName>
    </recommendedName>
</protein>
<keyword evidence="5" id="KW-0808">Transferase</keyword>
<dbReference type="InterPro" id="IPR001202">
    <property type="entry name" value="WW_dom"/>
</dbReference>
<evidence type="ECO:0000256" key="3">
    <source>
        <dbReference type="ARBA" id="ARBA00005735"/>
    </source>
</evidence>
<evidence type="ECO:0000259" key="12">
    <source>
        <dbReference type="PROSITE" id="PS50020"/>
    </source>
</evidence>
<organism evidence="14">
    <name type="scientific">Phaeomonas parva</name>
    <dbReference type="NCBI Taxonomy" id="124430"/>
    <lineage>
        <taxon>Eukaryota</taxon>
        <taxon>Sar</taxon>
        <taxon>Stramenopiles</taxon>
        <taxon>Ochrophyta</taxon>
        <taxon>Pinguiophyceae</taxon>
        <taxon>Pinguiochrysidales</taxon>
        <taxon>Pinguiochrysidaceae</taxon>
        <taxon>Phaeomonas</taxon>
    </lineage>
</organism>
<dbReference type="GO" id="GO:0005794">
    <property type="term" value="C:Golgi apparatus"/>
    <property type="evidence" value="ECO:0007669"/>
    <property type="project" value="TreeGrafter"/>
</dbReference>
<comment type="subcellular location">
    <subcellularLocation>
        <location evidence="1">Membrane</location>
        <topology evidence="1">Single-pass type II membrane protein</topology>
    </subcellularLocation>
</comment>
<keyword evidence="8" id="KW-1133">Transmembrane helix</keyword>
<evidence type="ECO:0000256" key="8">
    <source>
        <dbReference type="ARBA" id="ARBA00022989"/>
    </source>
</evidence>
<dbReference type="SMART" id="SM00456">
    <property type="entry name" value="WW"/>
    <property type="match status" value="1"/>
</dbReference>
<dbReference type="UniPathway" id="UPA00378"/>
<evidence type="ECO:0000256" key="6">
    <source>
        <dbReference type="ARBA" id="ARBA00022692"/>
    </source>
</evidence>
<dbReference type="PANTHER" id="PTHR19300">
    <property type="entry name" value="BETA-1,4-GALACTOSYLTRANSFERASE"/>
    <property type="match status" value="1"/>
</dbReference>
<dbReference type="GO" id="GO:0016020">
    <property type="term" value="C:membrane"/>
    <property type="evidence" value="ECO:0007669"/>
    <property type="project" value="UniProtKB-SubCell"/>
</dbReference>
<evidence type="ECO:0000256" key="7">
    <source>
        <dbReference type="ARBA" id="ARBA00022968"/>
    </source>
</evidence>
<evidence type="ECO:0000313" key="14">
    <source>
        <dbReference type="EMBL" id="CAD9261603.1"/>
    </source>
</evidence>
<dbReference type="PROSITE" id="PS50020">
    <property type="entry name" value="WW_DOMAIN_2"/>
    <property type="match status" value="1"/>
</dbReference>
<dbReference type="Gene3D" id="2.20.70.10">
    <property type="match status" value="1"/>
</dbReference>